<gene>
    <name evidence="2" type="ORF">SDJN03_15719</name>
</gene>
<dbReference type="AlphaFoldDB" id="A0AAV6N0P7"/>
<dbReference type="EMBL" id="JAGKQH010000010">
    <property type="protein sequence ID" value="KAG6590296.1"/>
    <property type="molecule type" value="Genomic_DNA"/>
</dbReference>
<feature type="region of interest" description="Disordered" evidence="1">
    <location>
        <begin position="14"/>
        <end position="67"/>
    </location>
</feature>
<organism evidence="2 3">
    <name type="scientific">Cucurbita argyrosperma subsp. sororia</name>
    <dbReference type="NCBI Taxonomy" id="37648"/>
    <lineage>
        <taxon>Eukaryota</taxon>
        <taxon>Viridiplantae</taxon>
        <taxon>Streptophyta</taxon>
        <taxon>Embryophyta</taxon>
        <taxon>Tracheophyta</taxon>
        <taxon>Spermatophyta</taxon>
        <taxon>Magnoliopsida</taxon>
        <taxon>eudicotyledons</taxon>
        <taxon>Gunneridae</taxon>
        <taxon>Pentapetalae</taxon>
        <taxon>rosids</taxon>
        <taxon>fabids</taxon>
        <taxon>Cucurbitales</taxon>
        <taxon>Cucurbitaceae</taxon>
        <taxon>Cucurbiteae</taxon>
        <taxon>Cucurbita</taxon>
    </lineage>
</organism>
<comment type="caution">
    <text evidence="2">The sequence shown here is derived from an EMBL/GenBank/DDBJ whole genome shotgun (WGS) entry which is preliminary data.</text>
</comment>
<protein>
    <submittedName>
        <fullName evidence="2">Uncharacterized protein</fullName>
    </submittedName>
</protein>
<accession>A0AAV6N0P7</accession>
<feature type="compositionally biased region" description="Basic and acidic residues" evidence="1">
    <location>
        <begin position="57"/>
        <end position="67"/>
    </location>
</feature>
<reference evidence="2 3" key="1">
    <citation type="journal article" date="2021" name="Hortic Res">
        <title>The domestication of Cucurbita argyrosperma as revealed by the genome of its wild relative.</title>
        <authorList>
            <person name="Barrera-Redondo J."/>
            <person name="Sanchez-de la Vega G."/>
            <person name="Aguirre-Liguori J.A."/>
            <person name="Castellanos-Morales G."/>
            <person name="Gutierrez-Guerrero Y.T."/>
            <person name="Aguirre-Dugua X."/>
            <person name="Aguirre-Planter E."/>
            <person name="Tenaillon M.I."/>
            <person name="Lira-Saade R."/>
            <person name="Eguiarte L.E."/>
        </authorList>
    </citation>
    <scope>NUCLEOTIDE SEQUENCE [LARGE SCALE GENOMIC DNA]</scope>
    <source>
        <strain evidence="2">JBR-2021</strain>
    </source>
</reference>
<feature type="non-terminal residue" evidence="2">
    <location>
        <position position="1"/>
    </location>
</feature>
<proteinExistence type="predicted"/>
<evidence type="ECO:0000313" key="2">
    <source>
        <dbReference type="EMBL" id="KAG6590296.1"/>
    </source>
</evidence>
<name>A0AAV6N0P7_9ROSI</name>
<feature type="compositionally biased region" description="Polar residues" evidence="1">
    <location>
        <begin position="14"/>
        <end position="23"/>
    </location>
</feature>
<evidence type="ECO:0000256" key="1">
    <source>
        <dbReference type="SAM" id="MobiDB-lite"/>
    </source>
</evidence>
<sequence>MILLGDDYIQAALDSSGSATSGPATPDAPGDQRGFQRLSGAAVSPTSDHPTARFPCSRREDPSQADHELLHFRNPHSNDLKLNYTFSTEFRFFCRYEELGLLCSALPNECIVLESSNNFSERQQNF</sequence>
<evidence type="ECO:0000313" key="3">
    <source>
        <dbReference type="Proteomes" id="UP000685013"/>
    </source>
</evidence>
<dbReference type="Proteomes" id="UP000685013">
    <property type="component" value="Chromosome 10"/>
</dbReference>
<keyword evidence="3" id="KW-1185">Reference proteome</keyword>